<keyword evidence="5" id="KW-0443">Lipid metabolism</keyword>
<dbReference type="GO" id="GO:0005789">
    <property type="term" value="C:endoplasmic reticulum membrane"/>
    <property type="evidence" value="ECO:0007669"/>
    <property type="project" value="TreeGrafter"/>
</dbReference>
<evidence type="ECO:0000256" key="2">
    <source>
        <dbReference type="ARBA" id="ARBA00022598"/>
    </source>
</evidence>
<evidence type="ECO:0000256" key="3">
    <source>
        <dbReference type="ARBA" id="ARBA00022832"/>
    </source>
</evidence>
<dbReference type="GO" id="GO:0004467">
    <property type="term" value="F:long-chain fatty acid-CoA ligase activity"/>
    <property type="evidence" value="ECO:0007669"/>
    <property type="project" value="UniProtKB-EC"/>
</dbReference>
<evidence type="ECO:0000256" key="5">
    <source>
        <dbReference type="ARBA" id="ARBA00023098"/>
    </source>
</evidence>
<dbReference type="InterPro" id="IPR020845">
    <property type="entry name" value="AMP-binding_CS"/>
</dbReference>
<gene>
    <name evidence="15" type="primary">SLC27A5</name>
</gene>
<evidence type="ECO:0000256" key="7">
    <source>
        <dbReference type="ARBA" id="ARBA00026121"/>
    </source>
</evidence>
<comment type="catalytic activity">
    <reaction evidence="6">
        <text>a long-chain fatty acid + ATP + CoA = a long-chain fatty acyl-CoA + AMP + diphosphate</text>
        <dbReference type="Rhea" id="RHEA:15421"/>
        <dbReference type="ChEBI" id="CHEBI:30616"/>
        <dbReference type="ChEBI" id="CHEBI:33019"/>
        <dbReference type="ChEBI" id="CHEBI:57287"/>
        <dbReference type="ChEBI" id="CHEBI:57560"/>
        <dbReference type="ChEBI" id="CHEBI:83139"/>
        <dbReference type="ChEBI" id="CHEBI:456215"/>
        <dbReference type="EC" id="6.2.1.3"/>
    </reaction>
    <physiologicalReaction direction="left-to-right" evidence="6">
        <dbReference type="Rhea" id="RHEA:15422"/>
    </physiologicalReaction>
</comment>
<dbReference type="Proteomes" id="UP000504640">
    <property type="component" value="Unplaced"/>
</dbReference>
<organism evidence="14 15">
    <name type="scientific">Sapajus apella</name>
    <name type="common">Brown-capped capuchin</name>
    <name type="synonym">Cebus apella</name>
    <dbReference type="NCBI Taxonomy" id="9515"/>
    <lineage>
        <taxon>Eukaryota</taxon>
        <taxon>Metazoa</taxon>
        <taxon>Chordata</taxon>
        <taxon>Craniata</taxon>
        <taxon>Vertebrata</taxon>
        <taxon>Euteleostomi</taxon>
        <taxon>Mammalia</taxon>
        <taxon>Eutheria</taxon>
        <taxon>Euarchontoglires</taxon>
        <taxon>Primates</taxon>
        <taxon>Haplorrhini</taxon>
        <taxon>Platyrrhini</taxon>
        <taxon>Cebidae</taxon>
        <taxon>Cebinae</taxon>
        <taxon>Sapajus</taxon>
    </lineage>
</organism>
<evidence type="ECO:0000259" key="13">
    <source>
        <dbReference type="Pfam" id="PF13193"/>
    </source>
</evidence>
<keyword evidence="2" id="KW-0436">Ligase</keyword>
<name>A0A6J3GP09_SAPAP</name>
<comment type="catalytic activity">
    <reaction evidence="10">
        <text>tetracosanoate + ATP + CoA = tetracosanoyl-CoA + AMP + diphosphate</text>
        <dbReference type="Rhea" id="RHEA:33639"/>
        <dbReference type="ChEBI" id="CHEBI:30616"/>
        <dbReference type="ChEBI" id="CHEBI:31014"/>
        <dbReference type="ChEBI" id="CHEBI:33019"/>
        <dbReference type="ChEBI" id="CHEBI:57287"/>
        <dbReference type="ChEBI" id="CHEBI:65052"/>
        <dbReference type="ChEBI" id="CHEBI:456215"/>
    </reaction>
    <physiologicalReaction direction="left-to-right" evidence="10">
        <dbReference type="Rhea" id="RHEA:33640"/>
    </physiologicalReaction>
</comment>
<dbReference type="Pfam" id="PF00501">
    <property type="entry name" value="AMP-binding"/>
    <property type="match status" value="1"/>
</dbReference>
<feature type="domain" description="AMP-dependent synthetase/ligase" evidence="12">
    <location>
        <begin position="120"/>
        <end position="393"/>
    </location>
</feature>
<evidence type="ECO:0000256" key="8">
    <source>
        <dbReference type="ARBA" id="ARBA00036527"/>
    </source>
</evidence>
<protein>
    <recommendedName>
        <fullName evidence="7">long-chain-fatty-acid--CoA ligase</fullName>
        <ecNumber evidence="7">6.2.1.3</ecNumber>
    </recommendedName>
    <alternativeName>
        <fullName evidence="9">Long-chain-fatty-acid--CoA ligase</fullName>
    </alternativeName>
</protein>
<dbReference type="InterPro" id="IPR045851">
    <property type="entry name" value="AMP-bd_C_sf"/>
</dbReference>
<feature type="chain" id="PRO_5026739760" description="long-chain-fatty-acid--CoA ligase" evidence="11">
    <location>
        <begin position="24"/>
        <end position="625"/>
    </location>
</feature>
<evidence type="ECO:0000256" key="11">
    <source>
        <dbReference type="SAM" id="SignalP"/>
    </source>
</evidence>
<dbReference type="GO" id="GO:0005324">
    <property type="term" value="F:long-chain fatty acid transmembrane transporter activity"/>
    <property type="evidence" value="ECO:0007669"/>
    <property type="project" value="TreeGrafter"/>
</dbReference>
<dbReference type="PANTHER" id="PTHR43107">
    <property type="entry name" value="LONG-CHAIN FATTY ACID TRANSPORT PROTEIN"/>
    <property type="match status" value="1"/>
</dbReference>
<proteinExistence type="inferred from homology"/>
<dbReference type="Gene3D" id="3.40.50.12780">
    <property type="entry name" value="N-terminal domain of ligase-like"/>
    <property type="match status" value="2"/>
</dbReference>
<evidence type="ECO:0000313" key="14">
    <source>
        <dbReference type="Proteomes" id="UP000504640"/>
    </source>
</evidence>
<evidence type="ECO:0000256" key="1">
    <source>
        <dbReference type="ARBA" id="ARBA00006432"/>
    </source>
</evidence>
<dbReference type="Gene3D" id="3.30.300.30">
    <property type="match status" value="1"/>
</dbReference>
<dbReference type="SUPFAM" id="SSF56801">
    <property type="entry name" value="Acetyl-CoA synthetase-like"/>
    <property type="match status" value="1"/>
</dbReference>
<feature type="domain" description="AMP-binding enzyme C-terminal" evidence="13">
    <location>
        <begin position="501"/>
        <end position="577"/>
    </location>
</feature>
<keyword evidence="4" id="KW-0813">Transport</keyword>
<keyword evidence="14" id="KW-1185">Reference proteome</keyword>
<dbReference type="CTD" id="10998"/>
<keyword evidence="4" id="KW-0445">Lipid transport</keyword>
<dbReference type="GeneID" id="116540022"/>
<evidence type="ECO:0000313" key="15">
    <source>
        <dbReference type="RefSeq" id="XP_032119217.1"/>
    </source>
</evidence>
<keyword evidence="11" id="KW-0732">Signal</keyword>
<dbReference type="FunFam" id="3.30.300.30:FF:000002">
    <property type="entry name" value="Long-chain fatty acid transport protein 1"/>
    <property type="match status" value="1"/>
</dbReference>
<feature type="signal peptide" evidence="11">
    <location>
        <begin position="1"/>
        <end position="23"/>
    </location>
</feature>
<dbReference type="Pfam" id="PF13193">
    <property type="entry name" value="AMP-binding_C"/>
    <property type="match status" value="1"/>
</dbReference>
<dbReference type="InterPro" id="IPR025110">
    <property type="entry name" value="AMP-bd_C"/>
</dbReference>
<comment type="similarity">
    <text evidence="1">Belongs to the ATP-dependent AMP-binding enzyme family.</text>
</comment>
<dbReference type="AlphaFoldDB" id="A0A6J3GP09"/>
<dbReference type="EC" id="6.2.1.3" evidence="7"/>
<comment type="catalytic activity">
    <reaction evidence="8">
        <text>a very long-chain fatty acid + ATP + CoA = a very long-chain fatty acyl-CoA + AMP + diphosphate</text>
        <dbReference type="Rhea" id="RHEA:54536"/>
        <dbReference type="ChEBI" id="CHEBI:30616"/>
        <dbReference type="ChEBI" id="CHEBI:33019"/>
        <dbReference type="ChEBI" id="CHEBI:57287"/>
        <dbReference type="ChEBI" id="CHEBI:58950"/>
        <dbReference type="ChEBI" id="CHEBI:138261"/>
        <dbReference type="ChEBI" id="CHEBI:456215"/>
    </reaction>
    <physiologicalReaction direction="left-to-right" evidence="8">
        <dbReference type="Rhea" id="RHEA:54537"/>
    </physiologicalReaction>
</comment>
<dbReference type="InterPro" id="IPR000873">
    <property type="entry name" value="AMP-dep_synth/lig_dom"/>
</dbReference>
<evidence type="ECO:0000256" key="10">
    <source>
        <dbReference type="ARBA" id="ARBA00048666"/>
    </source>
</evidence>
<evidence type="ECO:0000256" key="9">
    <source>
        <dbReference type="ARBA" id="ARBA00041297"/>
    </source>
</evidence>
<evidence type="ECO:0000259" key="12">
    <source>
        <dbReference type="Pfam" id="PF00501"/>
    </source>
</evidence>
<dbReference type="PROSITE" id="PS00455">
    <property type="entry name" value="AMP_BINDING"/>
    <property type="match status" value="1"/>
</dbReference>
<dbReference type="GO" id="GO:0005886">
    <property type="term" value="C:plasma membrane"/>
    <property type="evidence" value="ECO:0007669"/>
    <property type="project" value="TreeGrafter"/>
</dbReference>
<dbReference type="GO" id="GO:0008206">
    <property type="term" value="P:bile acid metabolic process"/>
    <property type="evidence" value="ECO:0007669"/>
    <property type="project" value="TreeGrafter"/>
</dbReference>
<dbReference type="InterPro" id="IPR042099">
    <property type="entry name" value="ANL_N_sf"/>
</dbReference>
<evidence type="ECO:0000256" key="6">
    <source>
        <dbReference type="ARBA" id="ARBA00024484"/>
    </source>
</evidence>
<dbReference type="PANTHER" id="PTHR43107:SF25">
    <property type="entry name" value="LONG-CHAIN FATTY ACID TRANSPORT PROTEIN 5"/>
    <property type="match status" value="1"/>
</dbReference>
<keyword evidence="3" id="KW-0276">Fatty acid metabolism</keyword>
<reference evidence="15" key="1">
    <citation type="submission" date="2025-08" db="UniProtKB">
        <authorList>
            <consortium name="RefSeq"/>
        </authorList>
    </citation>
    <scope>IDENTIFICATION</scope>
    <source>
        <tissue evidence="15">Blood</tissue>
    </source>
</reference>
<accession>A0A6J3GP09</accession>
<dbReference type="GO" id="GO:0044539">
    <property type="term" value="P:long-chain fatty acid import into cell"/>
    <property type="evidence" value="ECO:0007669"/>
    <property type="project" value="TreeGrafter"/>
</dbReference>
<sequence length="625" mass="68067">MGVRRRLALLLLLLLLLWGLGQPVWPVAMAVALRWLLGDPACCALLGLAMLARPWFSPWVSHGLSLAAAALALTLLPARLPPGLRWLPADVVFLAKILHLGLNVRACLGRQPPYTFVDAFERRAQAQPGKAILVWTGPGAGAVTLGELEARACRAAWALKTELGGPASLRAREPAALLVLGSQAVPALCVWLGLAKLGCPTAWINPHGRGTPLVHSVLSSGARVLVVDPDLWESLEEILPKLQAENIRCFYLSHTSPTPGVGTLGAALDAAPSHPVPADLRAGITRQSPALFIYTSGTTGLPKPAILTHERVLQMSKMLSLCGATADDVVYTVLPLYHVIGLVLGFLGCLDLGATCVLAPKFSASCFWDDCRQHGVTVIQYVGELLRYLCNTPQMLSPFELVQFDMVAEEPVRDGHGFCIPVGLGEPGLLLTKVASHHPFVGYRGPRELSERKLVRNVRQSGDVYYNTGDVLAMDHEGFLYFRDRLGDTFRWKGENVSTREVEGVLSQVDFLQQVNVYGVCVPGCEGKVGMAAVQLALGHTFDGQKLYRHVRAWLPAYATPHFIRIQDAVEVTSTFKLVKTRLVREGFNVGIVTDPLFILDNRAQSFRPLTAEMYQAVCEGTWRI</sequence>
<dbReference type="RefSeq" id="XP_032119217.1">
    <property type="nucleotide sequence ID" value="XM_032263326.1"/>
</dbReference>
<evidence type="ECO:0000256" key="4">
    <source>
        <dbReference type="ARBA" id="ARBA00023055"/>
    </source>
</evidence>